<dbReference type="Proteomes" id="UP000431401">
    <property type="component" value="Unassembled WGS sequence"/>
</dbReference>
<feature type="region of interest" description="Disordered" evidence="1">
    <location>
        <begin position="116"/>
        <end position="144"/>
    </location>
</feature>
<reference evidence="2 3" key="1">
    <citation type="submission" date="2019-10" db="EMBL/GenBank/DDBJ databases">
        <title>Nocardia macrotermitis sp. nov. and Nocardia aurantia sp. nov., isolated from the gut of fungus growing-termite Macrotermes natalensis.</title>
        <authorList>
            <person name="Benndorf R."/>
            <person name="Schwitalla J."/>
            <person name="Martin K."/>
            <person name="De Beer W."/>
            <person name="Kaster A.-K."/>
            <person name="Vollmers J."/>
            <person name="Poulsen M."/>
            <person name="Beemelmanns C."/>
        </authorList>
    </citation>
    <scope>NUCLEOTIDE SEQUENCE [LARGE SCALE GENOMIC DNA]</scope>
    <source>
        <strain evidence="2 3">RB56</strain>
    </source>
</reference>
<comment type="caution">
    <text evidence="2">The sequence shown here is derived from an EMBL/GenBank/DDBJ whole genome shotgun (WGS) entry which is preliminary data.</text>
</comment>
<sequence length="426" mass="45468">MVAGVLGSAHRPTTIRLLVLLLTLAVTAVLGAGTAGQAQAPAPPPIDPACATLPQRALDHNDSTEAHNGQEAGLDHTDAGAVTAFNNVSKQLNDEKAALEQERASCVTAIQQAQAATRVAAPGKPVPGSKGPRGPPSRTEKLNAPVAEKVADETYRYRYYDNAGPDGKLRRRDANQIDDNGIPVPIVRQDSADPTRYLPSPDTAVPPIFVPGSRDRQNASLPQWIGVAEQMSARSIAGLLVKSLVDQKNQELETAGVVAPQTATALAQAYDAQTRAGEQIGVYAGQQYLDTAYPLDRYARGPSLTDPANTKSGTFDRVQEITDKATGAKKILIIEEKSPESALGTRAGADNADCKQGSRCYYDSIVNALSKSSSAIERHLADILDTTLISDIEYVLVRANVAEEKRDGLVEQRYDGYTSEKFDLTK</sequence>
<evidence type="ECO:0000256" key="1">
    <source>
        <dbReference type="SAM" id="MobiDB-lite"/>
    </source>
</evidence>
<feature type="region of interest" description="Disordered" evidence="1">
    <location>
        <begin position="176"/>
        <end position="201"/>
    </location>
</feature>
<evidence type="ECO:0000313" key="3">
    <source>
        <dbReference type="Proteomes" id="UP000431401"/>
    </source>
</evidence>
<dbReference type="InterPro" id="IPR049762">
    <property type="entry name" value="PoNe_dom"/>
</dbReference>
<accession>A0A7K0DUL1</accession>
<name>A0A7K0DUL1_9NOCA</name>
<protein>
    <submittedName>
        <fullName evidence="2">Uncharacterized protein</fullName>
    </submittedName>
</protein>
<feature type="compositionally biased region" description="Low complexity" evidence="1">
    <location>
        <begin position="122"/>
        <end position="132"/>
    </location>
</feature>
<dbReference type="AlphaFoldDB" id="A0A7K0DUL1"/>
<gene>
    <name evidence="2" type="ORF">NRB56_40980</name>
</gene>
<organism evidence="2 3">
    <name type="scientific">Nocardia aurantia</name>
    <dbReference type="NCBI Taxonomy" id="2585199"/>
    <lineage>
        <taxon>Bacteria</taxon>
        <taxon>Bacillati</taxon>
        <taxon>Actinomycetota</taxon>
        <taxon>Actinomycetes</taxon>
        <taxon>Mycobacteriales</taxon>
        <taxon>Nocardiaceae</taxon>
        <taxon>Nocardia</taxon>
    </lineage>
</organism>
<evidence type="ECO:0000313" key="2">
    <source>
        <dbReference type="EMBL" id="MQY28514.1"/>
    </source>
</evidence>
<keyword evidence="3" id="KW-1185">Reference proteome</keyword>
<proteinExistence type="predicted"/>
<dbReference type="CDD" id="cd20739">
    <property type="entry name" value="PoNe_DUF637"/>
    <property type="match status" value="1"/>
</dbReference>
<dbReference type="EMBL" id="WEGI01000009">
    <property type="protein sequence ID" value="MQY28514.1"/>
    <property type="molecule type" value="Genomic_DNA"/>
</dbReference>